<name>A0A1W0X492_HYPEX</name>
<evidence type="ECO:0000313" key="2">
    <source>
        <dbReference type="EMBL" id="OQV22367.1"/>
    </source>
</evidence>
<evidence type="ECO:0000256" key="1">
    <source>
        <dbReference type="SAM" id="MobiDB-lite"/>
    </source>
</evidence>
<evidence type="ECO:0000313" key="3">
    <source>
        <dbReference type="Proteomes" id="UP000192578"/>
    </source>
</evidence>
<gene>
    <name evidence="2" type="ORF">BV898_03863</name>
</gene>
<proteinExistence type="predicted"/>
<sequence length="98" mass="10204">MTDMAQSSKWKNSGDAAAAAKWTDSTDAGGVTAAVTTVNPDCPSIRISSSRYSAISGSETYPPHQGPEEGSGEGLSRCCSSKCRHRPLLPSDGSKLSR</sequence>
<comment type="caution">
    <text evidence="2">The sequence shown here is derived from an EMBL/GenBank/DDBJ whole genome shotgun (WGS) entry which is preliminary data.</text>
</comment>
<dbReference type="AlphaFoldDB" id="A0A1W0X492"/>
<accession>A0A1W0X492</accession>
<feature type="region of interest" description="Disordered" evidence="1">
    <location>
        <begin position="1"/>
        <end position="29"/>
    </location>
</feature>
<feature type="region of interest" description="Disordered" evidence="1">
    <location>
        <begin position="55"/>
        <end position="77"/>
    </location>
</feature>
<dbReference type="Proteomes" id="UP000192578">
    <property type="component" value="Unassembled WGS sequence"/>
</dbReference>
<feature type="compositionally biased region" description="Polar residues" evidence="1">
    <location>
        <begin position="1"/>
        <end position="11"/>
    </location>
</feature>
<organism evidence="2 3">
    <name type="scientific">Hypsibius exemplaris</name>
    <name type="common">Freshwater tardigrade</name>
    <dbReference type="NCBI Taxonomy" id="2072580"/>
    <lineage>
        <taxon>Eukaryota</taxon>
        <taxon>Metazoa</taxon>
        <taxon>Ecdysozoa</taxon>
        <taxon>Tardigrada</taxon>
        <taxon>Eutardigrada</taxon>
        <taxon>Parachela</taxon>
        <taxon>Hypsibioidea</taxon>
        <taxon>Hypsibiidae</taxon>
        <taxon>Hypsibius</taxon>
    </lineage>
</organism>
<keyword evidence="3" id="KW-1185">Reference proteome</keyword>
<dbReference type="EMBL" id="MTYJ01000018">
    <property type="protein sequence ID" value="OQV22367.1"/>
    <property type="molecule type" value="Genomic_DNA"/>
</dbReference>
<protein>
    <submittedName>
        <fullName evidence="2">Uncharacterized protein</fullName>
    </submittedName>
</protein>
<reference evidence="3" key="1">
    <citation type="submission" date="2017-01" db="EMBL/GenBank/DDBJ databases">
        <title>Comparative genomics of anhydrobiosis in the tardigrade Hypsibius dujardini.</title>
        <authorList>
            <person name="Yoshida Y."/>
            <person name="Koutsovoulos G."/>
            <person name="Laetsch D."/>
            <person name="Stevens L."/>
            <person name="Kumar S."/>
            <person name="Horikawa D."/>
            <person name="Ishino K."/>
            <person name="Komine S."/>
            <person name="Tomita M."/>
            <person name="Blaxter M."/>
            <person name="Arakawa K."/>
        </authorList>
    </citation>
    <scope>NUCLEOTIDE SEQUENCE [LARGE SCALE GENOMIC DNA]</scope>
    <source>
        <strain evidence="3">Z151</strain>
    </source>
</reference>